<dbReference type="KEGG" id="pox:MB84_08080"/>
<gene>
    <name evidence="1" type="ORF">MB84_08080</name>
</gene>
<name>A0A0E3YAN0_9BURK</name>
<proteinExistence type="predicted"/>
<sequence length="101" mass="10966">MHADDLVSIDDYSPATLQAISQRIAVSSEVEHMVYRESELDEVWRLLDADVASAGRIGLGDQALSRLLCLRQLIIEAHDLIGNDSDTAGANSRLSQAMSLA</sequence>
<dbReference type="RefSeq" id="WP_046290766.1">
    <property type="nucleotide sequence ID" value="NZ_CP011253.3"/>
</dbReference>
<protein>
    <recommendedName>
        <fullName evidence="3">Flagellar protein FliT</fullName>
    </recommendedName>
</protein>
<keyword evidence="2" id="KW-1185">Reference proteome</keyword>
<reference evidence="1" key="1">
    <citation type="submission" date="2016-06" db="EMBL/GenBank/DDBJ databases">
        <title>Pandoraea oxalativorans DSM 23570 Genome Sequencing.</title>
        <authorList>
            <person name="Ee R."/>
            <person name="Lim Y.-L."/>
            <person name="Yong D."/>
            <person name="Yin W.-F."/>
            <person name="Chan K.-G."/>
        </authorList>
    </citation>
    <scope>NUCLEOTIDE SEQUENCE</scope>
    <source>
        <strain evidence="1">DSM 23570</strain>
    </source>
</reference>
<accession>A0A0E3YAN0</accession>
<dbReference type="Proteomes" id="UP000035050">
    <property type="component" value="Chromosome"/>
</dbReference>
<evidence type="ECO:0008006" key="3">
    <source>
        <dbReference type="Google" id="ProtNLM"/>
    </source>
</evidence>
<organism evidence="1 2">
    <name type="scientific">Pandoraea oxalativorans</name>
    <dbReference type="NCBI Taxonomy" id="573737"/>
    <lineage>
        <taxon>Bacteria</taxon>
        <taxon>Pseudomonadati</taxon>
        <taxon>Pseudomonadota</taxon>
        <taxon>Betaproteobacteria</taxon>
        <taxon>Burkholderiales</taxon>
        <taxon>Burkholderiaceae</taxon>
        <taxon>Pandoraea</taxon>
    </lineage>
</organism>
<dbReference type="HOGENOM" id="CLU_163407_0_0_4"/>
<evidence type="ECO:0000313" key="1">
    <source>
        <dbReference type="EMBL" id="AKC69447.1"/>
    </source>
</evidence>
<dbReference type="EMBL" id="CP011253">
    <property type="protein sequence ID" value="AKC69447.1"/>
    <property type="molecule type" value="Genomic_DNA"/>
</dbReference>
<dbReference type="AlphaFoldDB" id="A0A0E3YAN0"/>
<dbReference type="OrthoDB" id="9103455at2"/>
<dbReference type="PATRIC" id="fig|573737.6.peg.2465"/>
<evidence type="ECO:0000313" key="2">
    <source>
        <dbReference type="Proteomes" id="UP000035050"/>
    </source>
</evidence>